<evidence type="ECO:0000313" key="3">
    <source>
        <dbReference type="Proteomes" id="UP000009183"/>
    </source>
</evidence>
<feature type="compositionally biased region" description="Basic and acidic residues" evidence="1">
    <location>
        <begin position="1"/>
        <end position="19"/>
    </location>
</feature>
<evidence type="ECO:0000313" key="2">
    <source>
        <dbReference type="EMBL" id="CCB58901.1"/>
    </source>
</evidence>
<accession>F6HW37</accession>
<dbReference type="InParanoid" id="F6HW37"/>
<keyword evidence="3" id="KW-1185">Reference proteome</keyword>
<dbReference type="Proteomes" id="UP000009183">
    <property type="component" value="Chromosome 3"/>
</dbReference>
<reference evidence="3" key="1">
    <citation type="journal article" date="2007" name="Nature">
        <title>The grapevine genome sequence suggests ancestral hexaploidization in major angiosperm phyla.</title>
        <authorList>
            <consortium name="The French-Italian Public Consortium for Grapevine Genome Characterization."/>
            <person name="Jaillon O."/>
            <person name="Aury J.-M."/>
            <person name="Noel B."/>
            <person name="Policriti A."/>
            <person name="Clepet C."/>
            <person name="Casagrande A."/>
            <person name="Choisne N."/>
            <person name="Aubourg S."/>
            <person name="Vitulo N."/>
            <person name="Jubin C."/>
            <person name="Vezzi A."/>
            <person name="Legeai F."/>
            <person name="Hugueney P."/>
            <person name="Dasilva C."/>
            <person name="Horner D."/>
            <person name="Mica E."/>
            <person name="Jublot D."/>
            <person name="Poulain J."/>
            <person name="Bruyere C."/>
            <person name="Billault A."/>
            <person name="Segurens B."/>
            <person name="Gouyvenoux M."/>
            <person name="Ugarte E."/>
            <person name="Cattonaro F."/>
            <person name="Anthouard V."/>
            <person name="Vico V."/>
            <person name="Del Fabbro C."/>
            <person name="Alaux M."/>
            <person name="Di Gaspero G."/>
            <person name="Dumas V."/>
            <person name="Felice N."/>
            <person name="Paillard S."/>
            <person name="Juman I."/>
            <person name="Moroldo M."/>
            <person name="Scalabrin S."/>
            <person name="Canaguier A."/>
            <person name="Le Clainche I."/>
            <person name="Malacrida G."/>
            <person name="Durand E."/>
            <person name="Pesole G."/>
            <person name="Laucou V."/>
            <person name="Chatelet P."/>
            <person name="Merdinoglu D."/>
            <person name="Delledonne M."/>
            <person name="Pezzotti M."/>
            <person name="Lecharny A."/>
            <person name="Scarpelli C."/>
            <person name="Artiguenave F."/>
            <person name="Pe M.E."/>
            <person name="Valle G."/>
            <person name="Morgante M."/>
            <person name="Caboche M."/>
            <person name="Adam-Blondon A.-F."/>
            <person name="Weissenbach J."/>
            <person name="Quetier F."/>
            <person name="Wincker P."/>
        </authorList>
    </citation>
    <scope>NUCLEOTIDE SEQUENCE [LARGE SCALE GENOMIC DNA]</scope>
    <source>
        <strain evidence="3">cv. Pinot noir / PN40024</strain>
    </source>
</reference>
<name>F6HW37_VITVI</name>
<dbReference type="EMBL" id="FN596261">
    <property type="protein sequence ID" value="CCB58901.1"/>
    <property type="molecule type" value="Genomic_DNA"/>
</dbReference>
<dbReference type="PaxDb" id="29760-VIT_03s0097g00040.t01"/>
<dbReference type="HOGENOM" id="CLU_3413561_0_0_1"/>
<organism evidence="2 3">
    <name type="scientific">Vitis vinifera</name>
    <name type="common">Grape</name>
    <dbReference type="NCBI Taxonomy" id="29760"/>
    <lineage>
        <taxon>Eukaryota</taxon>
        <taxon>Viridiplantae</taxon>
        <taxon>Streptophyta</taxon>
        <taxon>Embryophyta</taxon>
        <taxon>Tracheophyta</taxon>
        <taxon>Spermatophyta</taxon>
        <taxon>Magnoliopsida</taxon>
        <taxon>eudicotyledons</taxon>
        <taxon>Gunneridae</taxon>
        <taxon>Pentapetalae</taxon>
        <taxon>rosids</taxon>
        <taxon>Vitales</taxon>
        <taxon>Vitaceae</taxon>
        <taxon>Viteae</taxon>
        <taxon>Vitis</taxon>
    </lineage>
</organism>
<feature type="region of interest" description="Disordered" evidence="1">
    <location>
        <begin position="1"/>
        <end position="28"/>
    </location>
</feature>
<protein>
    <submittedName>
        <fullName evidence="2">Uncharacterized protein</fullName>
    </submittedName>
</protein>
<sequence length="28" mass="2925">MGNKGVVKEMDGDIGHESDDGYGASLSR</sequence>
<dbReference type="AlphaFoldDB" id="F6HW37"/>
<evidence type="ECO:0000256" key="1">
    <source>
        <dbReference type="SAM" id="MobiDB-lite"/>
    </source>
</evidence>
<gene>
    <name evidence="2" type="ordered locus">VIT_03s0097g00040</name>
</gene>
<proteinExistence type="predicted"/>